<dbReference type="EMBL" id="AFYH01218789">
    <property type="status" value="NOT_ANNOTATED_CDS"/>
    <property type="molecule type" value="Genomic_DNA"/>
</dbReference>
<keyword evidence="2" id="KW-0106">Calcium</keyword>
<dbReference type="SUPFAM" id="SSF52047">
    <property type="entry name" value="RNI-like"/>
    <property type="match status" value="1"/>
</dbReference>
<name>H3AGQ6_LATCH</name>
<proteinExistence type="predicted"/>
<organism evidence="4 5">
    <name type="scientific">Latimeria chalumnae</name>
    <name type="common">Coelacanth</name>
    <dbReference type="NCBI Taxonomy" id="7897"/>
    <lineage>
        <taxon>Eukaryota</taxon>
        <taxon>Metazoa</taxon>
        <taxon>Chordata</taxon>
        <taxon>Craniata</taxon>
        <taxon>Vertebrata</taxon>
        <taxon>Euteleostomi</taxon>
        <taxon>Coelacanthiformes</taxon>
        <taxon>Coelacanthidae</taxon>
        <taxon>Latimeria</taxon>
    </lineage>
</organism>
<feature type="domain" description="EF-hand" evidence="3">
    <location>
        <begin position="376"/>
        <end position="411"/>
    </location>
</feature>
<dbReference type="FunCoup" id="H3AGQ6">
    <property type="interactions" value="15"/>
</dbReference>
<dbReference type="eggNOG" id="KOG4308">
    <property type="taxonomic scope" value="Eukaryota"/>
</dbReference>
<dbReference type="CDD" id="cd00051">
    <property type="entry name" value="EFh"/>
    <property type="match status" value="1"/>
</dbReference>
<keyword evidence="1" id="KW-0479">Metal-binding</keyword>
<dbReference type="InterPro" id="IPR002048">
    <property type="entry name" value="EF_hand_dom"/>
</dbReference>
<sequence length="442" mass="49724">YDLNGKAIYLSVCDKRGVVPSSLFIRDWNHELLKLNHYGLGVTGAKALAHALKRNANVVKLNLEDNSLMAEGTKHISEMLIKNSHIKDMNLARNQLRAGGAEAVCRMLRENSTLERLNLSGRHKLNNSVQCLTKLNCTVKELDLSHNEFCGQGGEHLGHLLVKNRSLQALNLSWNHLRLKGAITICAGLQANTSLRRLDISWNGFADEGAFAIGEALQHNQTLEFLDLSNNRISCTGAKLLAVGLTANVTLKILKLSWNPLTTEGAFALLFALKENQDSALEELNLSNVLVNDAFLQLLDEIKKTHSNLVVYYAGMGGWVSKKAKEKADLMKAIQDYLAENKLRLWDFFRNIDKEGTQMVTIEDFRSGLRPLNLPLDKNDLESLINRLDVDKDGKIDYSELLQGHKDFRKKSRKMEHRKPLKTLEEKAALEIIEHDFKKISL</sequence>
<dbReference type="PANTHER" id="PTHR24114:SF49">
    <property type="entry name" value="LEUCINE-RICH REPEAT-CONTAINING PROTEIN 74A"/>
    <property type="match status" value="1"/>
</dbReference>
<evidence type="ECO:0000313" key="4">
    <source>
        <dbReference type="Ensembl" id="ENSLACP00000008827.1"/>
    </source>
</evidence>
<evidence type="ECO:0000256" key="1">
    <source>
        <dbReference type="ARBA" id="ARBA00022723"/>
    </source>
</evidence>
<reference evidence="4" key="2">
    <citation type="submission" date="2025-08" db="UniProtKB">
        <authorList>
            <consortium name="Ensembl"/>
        </authorList>
    </citation>
    <scope>IDENTIFICATION</scope>
</reference>
<dbReference type="InterPro" id="IPR052394">
    <property type="entry name" value="LRR-containing"/>
</dbReference>
<dbReference type="InterPro" id="IPR018247">
    <property type="entry name" value="EF_Hand_1_Ca_BS"/>
</dbReference>
<dbReference type="AlphaFoldDB" id="H3AGQ6"/>
<evidence type="ECO:0000313" key="5">
    <source>
        <dbReference type="Proteomes" id="UP000008672"/>
    </source>
</evidence>
<dbReference type="InParanoid" id="H3AGQ6"/>
<keyword evidence="5" id="KW-1185">Reference proteome</keyword>
<dbReference type="EMBL" id="AFYH01218788">
    <property type="status" value="NOT_ANNOTATED_CDS"/>
    <property type="molecule type" value="Genomic_DNA"/>
</dbReference>
<reference evidence="4" key="3">
    <citation type="submission" date="2025-09" db="UniProtKB">
        <authorList>
            <consortium name="Ensembl"/>
        </authorList>
    </citation>
    <scope>IDENTIFICATION</scope>
</reference>
<dbReference type="Ensembl" id="ENSLACT00000008896.1">
    <property type="protein sequence ID" value="ENSLACP00000008827.1"/>
    <property type="gene ID" value="ENSLACG00000007799.1"/>
</dbReference>
<evidence type="ECO:0000259" key="3">
    <source>
        <dbReference type="PROSITE" id="PS50222"/>
    </source>
</evidence>
<dbReference type="Pfam" id="PF13499">
    <property type="entry name" value="EF-hand_7"/>
    <property type="match status" value="1"/>
</dbReference>
<dbReference type="InterPro" id="IPR032675">
    <property type="entry name" value="LRR_dom_sf"/>
</dbReference>
<dbReference type="SUPFAM" id="SSF47473">
    <property type="entry name" value="EF-hand"/>
    <property type="match status" value="1"/>
</dbReference>
<dbReference type="OMA" id="CRIGTNG"/>
<dbReference type="Gene3D" id="3.80.10.10">
    <property type="entry name" value="Ribonuclease Inhibitor"/>
    <property type="match status" value="3"/>
</dbReference>
<dbReference type="HOGENOM" id="CLU_017147_3_2_1"/>
<dbReference type="InterPro" id="IPR001611">
    <property type="entry name" value="Leu-rich_rpt"/>
</dbReference>
<dbReference type="Proteomes" id="UP000008672">
    <property type="component" value="Unassembled WGS sequence"/>
</dbReference>
<dbReference type="PANTHER" id="PTHR24114">
    <property type="entry name" value="LEUCINE RICH REPEAT FAMILY PROTEIN"/>
    <property type="match status" value="1"/>
</dbReference>
<evidence type="ECO:0000256" key="2">
    <source>
        <dbReference type="ARBA" id="ARBA00022837"/>
    </source>
</evidence>
<dbReference type="EMBL" id="AFYH01218787">
    <property type="status" value="NOT_ANNOTATED_CDS"/>
    <property type="molecule type" value="Genomic_DNA"/>
</dbReference>
<accession>H3AGQ6</accession>
<dbReference type="Gene3D" id="1.10.238.10">
    <property type="entry name" value="EF-hand"/>
    <property type="match status" value="1"/>
</dbReference>
<dbReference type="GeneTree" id="ENSGT00940000154297"/>
<dbReference type="SMART" id="SM00054">
    <property type="entry name" value="EFh"/>
    <property type="match status" value="2"/>
</dbReference>
<dbReference type="Pfam" id="PF13516">
    <property type="entry name" value="LRR_6"/>
    <property type="match status" value="6"/>
</dbReference>
<dbReference type="InterPro" id="IPR011992">
    <property type="entry name" value="EF-hand-dom_pair"/>
</dbReference>
<feature type="domain" description="EF-hand" evidence="3">
    <location>
        <begin position="340"/>
        <end position="375"/>
    </location>
</feature>
<dbReference type="SMART" id="SM00368">
    <property type="entry name" value="LRR_RI"/>
    <property type="match status" value="8"/>
</dbReference>
<dbReference type="PROSITE" id="PS00018">
    <property type="entry name" value="EF_HAND_1"/>
    <property type="match status" value="1"/>
</dbReference>
<protein>
    <recommendedName>
        <fullName evidence="3">EF-hand domain-containing protein</fullName>
    </recommendedName>
</protein>
<dbReference type="GO" id="GO:0005509">
    <property type="term" value="F:calcium ion binding"/>
    <property type="evidence" value="ECO:0007669"/>
    <property type="project" value="InterPro"/>
</dbReference>
<dbReference type="PROSITE" id="PS50222">
    <property type="entry name" value="EF_HAND_2"/>
    <property type="match status" value="2"/>
</dbReference>
<reference evidence="5" key="1">
    <citation type="submission" date="2011-08" db="EMBL/GenBank/DDBJ databases">
        <title>The draft genome of Latimeria chalumnae.</title>
        <authorList>
            <person name="Di Palma F."/>
            <person name="Alfoldi J."/>
            <person name="Johnson J."/>
            <person name="Berlin A."/>
            <person name="Gnerre S."/>
            <person name="Jaffe D."/>
            <person name="MacCallum I."/>
            <person name="Young S."/>
            <person name="Walker B.J."/>
            <person name="Lander E."/>
            <person name="Lindblad-Toh K."/>
        </authorList>
    </citation>
    <scope>NUCLEOTIDE SEQUENCE [LARGE SCALE GENOMIC DNA]</scope>
    <source>
        <strain evidence="5">Wild caught</strain>
    </source>
</reference>